<dbReference type="EMBL" id="JAQHXR010000004">
    <property type="protein sequence ID" value="MDA3969410.1"/>
    <property type="molecule type" value="Genomic_DNA"/>
</dbReference>
<evidence type="ECO:0000313" key="1">
    <source>
        <dbReference type="EMBL" id="MDA3969410.1"/>
    </source>
</evidence>
<evidence type="ECO:0000313" key="2">
    <source>
        <dbReference type="Proteomes" id="UP001210261"/>
    </source>
</evidence>
<protein>
    <submittedName>
        <fullName evidence="1">Uncharacterized protein</fullName>
    </submittedName>
</protein>
<dbReference type="RefSeq" id="WP_271021766.1">
    <property type="nucleotide sequence ID" value="NZ_JAQHXR010000004.1"/>
</dbReference>
<sequence>MPEASECDFLITDSSARLLAFTCAFLKPAIFFYPGYDNVSLSDDKLDLLLPKIAYVAHSISELDSVVQTLSETFEDRRQNILEFLDGDLV</sequence>
<gene>
    <name evidence="1" type="ORF">PF021_06975</name>
</gene>
<dbReference type="Proteomes" id="UP001210261">
    <property type="component" value="Unassembled WGS sequence"/>
</dbReference>
<organism evidence="1 2">
    <name type="scientific">Helicobacter ibis</name>
    <dbReference type="NCBI Taxonomy" id="2962633"/>
    <lineage>
        <taxon>Bacteria</taxon>
        <taxon>Pseudomonadati</taxon>
        <taxon>Campylobacterota</taxon>
        <taxon>Epsilonproteobacteria</taxon>
        <taxon>Campylobacterales</taxon>
        <taxon>Helicobacteraceae</taxon>
        <taxon>Helicobacter</taxon>
    </lineage>
</organism>
<comment type="caution">
    <text evidence="1">The sequence shown here is derived from an EMBL/GenBank/DDBJ whole genome shotgun (WGS) entry which is preliminary data.</text>
</comment>
<proteinExistence type="predicted"/>
<reference evidence="1 2" key="1">
    <citation type="submission" date="2023-01" db="EMBL/GenBank/DDBJ databases">
        <title>Description of Helicobacter ibis sp. nov. isolated from faecal droppings of black-faced ibis (Theristicus melanopis).</title>
        <authorList>
            <person name="Lopez-Cantillo M."/>
            <person name="Vidal-Veuthey B."/>
            <person name="Mella A."/>
            <person name="De La Haba R."/>
            <person name="Collado L."/>
        </authorList>
    </citation>
    <scope>NUCLEOTIDE SEQUENCE [LARGE SCALE GENOMIC DNA]</scope>
    <source>
        <strain evidence="1 2">A82</strain>
    </source>
</reference>
<name>A0ABT4VFC0_9HELI</name>
<keyword evidence="2" id="KW-1185">Reference proteome</keyword>
<accession>A0ABT4VFC0</accession>